<organism evidence="1 2">
    <name type="scientific">Thermocrispum agreste</name>
    <dbReference type="NCBI Taxonomy" id="37925"/>
    <lineage>
        <taxon>Bacteria</taxon>
        <taxon>Bacillati</taxon>
        <taxon>Actinomycetota</taxon>
        <taxon>Actinomycetes</taxon>
        <taxon>Pseudonocardiales</taxon>
        <taxon>Pseudonocardiaceae</taxon>
        <taxon>Thermocrispum</taxon>
    </lineage>
</organism>
<accession>A0ABD6FIG9</accession>
<comment type="caution">
    <text evidence="1">The sequence shown here is derived from an EMBL/GenBank/DDBJ whole genome shotgun (WGS) entry which is preliminary data.</text>
</comment>
<dbReference type="AlphaFoldDB" id="A0ABD6FIG9"/>
<dbReference type="Proteomes" id="UP000249324">
    <property type="component" value="Unassembled WGS sequence"/>
</dbReference>
<sequence>MNREEESGAGAPVSAFGLGLHHVQLAIPPGSEDACRAFYVDVVGMTEVPKPPELAARGGLWVRADRLEIHLGVEQDFRPARKAHPGSRWPTWTGWPSG</sequence>
<dbReference type="PANTHER" id="PTHR39175:SF1">
    <property type="entry name" value="FAMILY PROTEIN, PUTATIVE (AFU_ORTHOLOGUE AFUA_3G15060)-RELATED"/>
    <property type="match status" value="1"/>
</dbReference>
<dbReference type="PANTHER" id="PTHR39175">
    <property type="entry name" value="FAMILY PROTEIN, PUTATIVE (AFU_ORTHOLOGUE AFUA_3G15060)-RELATED"/>
    <property type="match status" value="1"/>
</dbReference>
<dbReference type="EMBL" id="QGUI02000163">
    <property type="protein sequence ID" value="MFO7193086.1"/>
    <property type="molecule type" value="Genomic_DNA"/>
</dbReference>
<protein>
    <recommendedName>
        <fullName evidence="3">Glyoxalase</fullName>
    </recommendedName>
</protein>
<evidence type="ECO:0000313" key="1">
    <source>
        <dbReference type="EMBL" id="MFO7193086.1"/>
    </source>
</evidence>
<proteinExistence type="predicted"/>
<dbReference type="Gene3D" id="3.10.180.10">
    <property type="entry name" value="2,3-Dihydroxybiphenyl 1,2-Dioxygenase, domain 1"/>
    <property type="match status" value="1"/>
</dbReference>
<evidence type="ECO:0000313" key="2">
    <source>
        <dbReference type="Proteomes" id="UP000249324"/>
    </source>
</evidence>
<dbReference type="InterPro" id="IPR029068">
    <property type="entry name" value="Glyas_Bleomycin-R_OHBP_Dase"/>
</dbReference>
<reference evidence="1 2" key="1">
    <citation type="journal article" date="2021" name="BMC Genomics">
        <title>Genome-resolved metagenome and metatranscriptome analyses of thermophilic composting reveal key bacterial players and their metabolic interactions.</title>
        <authorList>
            <person name="Braga L.P.P."/>
            <person name="Pereira R.V."/>
            <person name="Martins L.F."/>
            <person name="Moura L.M.S."/>
            <person name="Sanchez F.B."/>
            <person name="Patane J.S.L."/>
            <person name="da Silva A.M."/>
            <person name="Setubal J.C."/>
        </authorList>
    </citation>
    <scope>NUCLEOTIDE SEQUENCE [LARGE SCALE GENOMIC DNA]</scope>
    <source>
        <strain evidence="1">ZC4RG45</strain>
    </source>
</reference>
<dbReference type="SUPFAM" id="SSF54593">
    <property type="entry name" value="Glyoxalase/Bleomycin resistance protein/Dihydroxybiphenyl dioxygenase"/>
    <property type="match status" value="1"/>
</dbReference>
<evidence type="ECO:0008006" key="3">
    <source>
        <dbReference type="Google" id="ProtNLM"/>
    </source>
</evidence>
<name>A0ABD6FIG9_9PSEU</name>
<gene>
    <name evidence="1" type="ORF">DIU77_012655</name>
</gene>